<gene>
    <name evidence="2" type="ORF">G3M70_14090</name>
</gene>
<dbReference type="NCBIfam" id="TIGR02605">
    <property type="entry name" value="CxxC_CxxC_SSSS"/>
    <property type="match status" value="1"/>
</dbReference>
<proteinExistence type="predicted"/>
<evidence type="ECO:0000313" key="3">
    <source>
        <dbReference type="Proteomes" id="UP000594688"/>
    </source>
</evidence>
<dbReference type="Proteomes" id="UP000594688">
    <property type="component" value="Chromosome"/>
</dbReference>
<dbReference type="Pfam" id="PF09723">
    <property type="entry name" value="Zn_ribbon_8"/>
    <property type="match status" value="1"/>
</dbReference>
<dbReference type="KEGG" id="nli:G3M70_14090"/>
<name>A0A7T0G1K2_9BACT</name>
<dbReference type="SMART" id="SM00834">
    <property type="entry name" value="CxxC_CXXC_SSSS"/>
    <property type="match status" value="1"/>
</dbReference>
<evidence type="ECO:0000313" key="2">
    <source>
        <dbReference type="EMBL" id="QPJ62941.1"/>
    </source>
</evidence>
<accession>A0A7T0G1K2</accession>
<evidence type="ECO:0000259" key="1">
    <source>
        <dbReference type="SMART" id="SM00834"/>
    </source>
</evidence>
<organism evidence="2 3">
    <name type="scientific">Candidatus Nitronauta litoralis</name>
    <dbReference type="NCBI Taxonomy" id="2705533"/>
    <lineage>
        <taxon>Bacteria</taxon>
        <taxon>Pseudomonadati</taxon>
        <taxon>Nitrospinota/Tectimicrobiota group</taxon>
        <taxon>Nitrospinota</taxon>
        <taxon>Nitrospinia</taxon>
        <taxon>Nitrospinales</taxon>
        <taxon>Nitrospinaceae</taxon>
        <taxon>Candidatus Nitronauta</taxon>
    </lineage>
</organism>
<protein>
    <submittedName>
        <fullName evidence="2">Zinc ribbon domain-containing protein</fullName>
    </submittedName>
</protein>
<feature type="domain" description="Putative regulatory protein FmdB zinc ribbon" evidence="1">
    <location>
        <begin position="1"/>
        <end position="44"/>
    </location>
</feature>
<sequence length="62" mass="7292">MPQYDHVCKKCKKDFVVEMRISEVDTKKVSCPHCKSKSVERQVTNTSFWSESVDRYNYSKGN</sequence>
<dbReference type="EMBL" id="CP048685">
    <property type="protein sequence ID" value="QPJ62941.1"/>
    <property type="molecule type" value="Genomic_DNA"/>
</dbReference>
<dbReference type="AlphaFoldDB" id="A0A7T0G1K2"/>
<dbReference type="InterPro" id="IPR013429">
    <property type="entry name" value="Regulatory_FmdB_Zinc_ribbon"/>
</dbReference>
<reference evidence="2 3" key="1">
    <citation type="submission" date="2020-02" db="EMBL/GenBank/DDBJ databases">
        <title>Genomic and physiological characterization of two novel Nitrospinaceae genera.</title>
        <authorList>
            <person name="Mueller A.J."/>
            <person name="Jung M.-Y."/>
            <person name="Strachan C.R."/>
            <person name="Herbold C.W."/>
            <person name="Kirkegaard R.H."/>
            <person name="Daims H."/>
        </authorList>
    </citation>
    <scope>NUCLEOTIDE SEQUENCE [LARGE SCALE GENOMIC DNA]</scope>
    <source>
        <strain evidence="2">EB</strain>
    </source>
</reference>